<proteinExistence type="predicted"/>
<dbReference type="PANTHER" id="PTHR24171:SF8">
    <property type="entry name" value="BRCA1-ASSOCIATED RING DOMAIN PROTEIN 1"/>
    <property type="match status" value="1"/>
</dbReference>
<dbReference type="InterPro" id="IPR002110">
    <property type="entry name" value="Ankyrin_rpt"/>
</dbReference>
<dbReference type="EMBL" id="UINC01004274">
    <property type="protein sequence ID" value="SVA13117.1"/>
    <property type="molecule type" value="Genomic_DNA"/>
</dbReference>
<dbReference type="Gene3D" id="1.25.40.20">
    <property type="entry name" value="Ankyrin repeat-containing domain"/>
    <property type="match status" value="5"/>
</dbReference>
<evidence type="ECO:0000313" key="4">
    <source>
        <dbReference type="EMBL" id="SVA13117.1"/>
    </source>
</evidence>
<gene>
    <name evidence="4" type="ORF">METZ01_LOCUS65971</name>
</gene>
<dbReference type="GO" id="GO:0085020">
    <property type="term" value="P:protein K6-linked ubiquitination"/>
    <property type="evidence" value="ECO:0007669"/>
    <property type="project" value="TreeGrafter"/>
</dbReference>
<keyword evidence="1" id="KW-0677">Repeat</keyword>
<dbReference type="PROSITE" id="PS50088">
    <property type="entry name" value="ANK_REPEAT"/>
    <property type="match status" value="7"/>
</dbReference>
<dbReference type="SUPFAM" id="SSF48403">
    <property type="entry name" value="Ankyrin repeat"/>
    <property type="match status" value="2"/>
</dbReference>
<keyword evidence="2" id="KW-0040">ANK repeat</keyword>
<feature type="compositionally biased region" description="Polar residues" evidence="3">
    <location>
        <begin position="221"/>
        <end position="232"/>
    </location>
</feature>
<evidence type="ECO:0000256" key="3">
    <source>
        <dbReference type="SAM" id="MobiDB-lite"/>
    </source>
</evidence>
<dbReference type="PANTHER" id="PTHR24171">
    <property type="entry name" value="ANKYRIN REPEAT DOMAIN-CONTAINING PROTEIN 39-RELATED"/>
    <property type="match status" value="1"/>
</dbReference>
<dbReference type="Pfam" id="PF13637">
    <property type="entry name" value="Ank_4"/>
    <property type="match status" value="1"/>
</dbReference>
<dbReference type="PROSITE" id="PS50297">
    <property type="entry name" value="ANK_REP_REGION"/>
    <property type="match status" value="7"/>
</dbReference>
<dbReference type="InterPro" id="IPR036770">
    <property type="entry name" value="Ankyrin_rpt-contain_sf"/>
</dbReference>
<dbReference type="GO" id="GO:0031436">
    <property type="term" value="C:BRCA1-BARD1 complex"/>
    <property type="evidence" value="ECO:0007669"/>
    <property type="project" value="TreeGrafter"/>
</dbReference>
<dbReference type="SMART" id="SM00248">
    <property type="entry name" value="ANK"/>
    <property type="match status" value="10"/>
</dbReference>
<feature type="compositionally biased region" description="Acidic residues" evidence="3">
    <location>
        <begin position="245"/>
        <end position="257"/>
    </location>
</feature>
<protein>
    <submittedName>
        <fullName evidence="4">Uncharacterized protein</fullName>
    </submittedName>
</protein>
<feature type="region of interest" description="Disordered" evidence="3">
    <location>
        <begin position="441"/>
        <end position="463"/>
    </location>
</feature>
<evidence type="ECO:0000256" key="2">
    <source>
        <dbReference type="ARBA" id="ARBA00023043"/>
    </source>
</evidence>
<dbReference type="PRINTS" id="PR01415">
    <property type="entry name" value="ANKYRIN"/>
</dbReference>
<sequence length="594" mass="63125">MSLHFFRSLSVLGLSALLWGAVPPESPVADAAMRTDLDKVRVLLKGGADVNVAQGDGMTALHWSAEHRSAEMAAMLIYAGANVEAVTRIGGYTSLHLASRAGSAAVVQELLEAGANPAVRSSAGGATPLHFAASASSKGSVISLLDHGAKIDARESAWEQTPLMFAASLGRTDIVELLLSRGADASVTTSTVYLPALQDADRAARQRRDKVLDGFRAQHISGSESWRPSPTEVQAAMESSRIDPDESAEPEEEDEDAYNEQIGVPGGNSYADLVGTMGGTTALIHAVREGHAETVQVLLDRGADINQPSAGDKTTPLLSATINGHFDLALELLKRGADPRLASTGGTTPLFAAVNTRWAPKARYPQQEAHKQQQATHLELMEALLRSGANPNARLTKHLWFMEYTFSHLGIDASGATPFWRATHALDVPAMKLLVEYGADPGIPTTKGQDRRSRGGGGEDPSGLLPVPFGGPAIYPIHVGAGHGYGTGYAGYSHRHAPDAWLTTVKYLVEEHGADVNARDHNGYSPVHNAASRGDIDMIRYLVDKGADVMVVSRRGQTTVDMANGPQQRIQPFPEAMALLESLGAKNNHNCVSC</sequence>
<accession>A0A381TEG4</accession>
<organism evidence="4">
    <name type="scientific">marine metagenome</name>
    <dbReference type="NCBI Taxonomy" id="408172"/>
    <lineage>
        <taxon>unclassified sequences</taxon>
        <taxon>metagenomes</taxon>
        <taxon>ecological metagenomes</taxon>
    </lineage>
</organism>
<dbReference type="Pfam" id="PF12796">
    <property type="entry name" value="Ank_2"/>
    <property type="match status" value="3"/>
</dbReference>
<name>A0A381TEG4_9ZZZZ</name>
<feature type="region of interest" description="Disordered" evidence="3">
    <location>
        <begin position="221"/>
        <end position="257"/>
    </location>
</feature>
<dbReference type="GO" id="GO:0070531">
    <property type="term" value="C:BRCA1-A complex"/>
    <property type="evidence" value="ECO:0007669"/>
    <property type="project" value="TreeGrafter"/>
</dbReference>
<dbReference type="GO" id="GO:0004842">
    <property type="term" value="F:ubiquitin-protein transferase activity"/>
    <property type="evidence" value="ECO:0007669"/>
    <property type="project" value="TreeGrafter"/>
</dbReference>
<evidence type="ECO:0000256" key="1">
    <source>
        <dbReference type="ARBA" id="ARBA00022737"/>
    </source>
</evidence>
<dbReference type="AlphaFoldDB" id="A0A381TEG4"/>
<reference evidence="4" key="1">
    <citation type="submission" date="2018-05" db="EMBL/GenBank/DDBJ databases">
        <authorList>
            <person name="Lanie J.A."/>
            <person name="Ng W.-L."/>
            <person name="Kazmierczak K.M."/>
            <person name="Andrzejewski T.M."/>
            <person name="Davidsen T.M."/>
            <person name="Wayne K.J."/>
            <person name="Tettelin H."/>
            <person name="Glass J.I."/>
            <person name="Rusch D."/>
            <person name="Podicherti R."/>
            <person name="Tsui H.-C.T."/>
            <person name="Winkler M.E."/>
        </authorList>
    </citation>
    <scope>NUCLEOTIDE SEQUENCE</scope>
</reference>